<feature type="region of interest" description="Disordered" evidence="1">
    <location>
        <begin position="1"/>
        <end position="42"/>
    </location>
</feature>
<dbReference type="Proteomes" id="UP001390339">
    <property type="component" value="Unassembled WGS sequence"/>
</dbReference>
<evidence type="ECO:0000256" key="2">
    <source>
        <dbReference type="SAM" id="Phobius"/>
    </source>
</evidence>
<feature type="transmembrane region" description="Helical" evidence="2">
    <location>
        <begin position="88"/>
        <end position="112"/>
    </location>
</feature>
<evidence type="ECO:0000313" key="3">
    <source>
        <dbReference type="EMBL" id="KAK8880113.1"/>
    </source>
</evidence>
<reference evidence="3 4" key="1">
    <citation type="journal article" date="2024" name="IMA Fungus">
        <title>Apiospora arundinis, a panoply of carbohydrate-active enzymes and secondary metabolites.</title>
        <authorList>
            <person name="Sorensen T."/>
            <person name="Petersen C."/>
            <person name="Muurmann A.T."/>
            <person name="Christiansen J.V."/>
            <person name="Brundto M.L."/>
            <person name="Overgaard C.K."/>
            <person name="Boysen A.T."/>
            <person name="Wollenberg R.D."/>
            <person name="Larsen T.O."/>
            <person name="Sorensen J.L."/>
            <person name="Nielsen K.L."/>
            <person name="Sondergaard T.E."/>
        </authorList>
    </citation>
    <scope>NUCLEOTIDE SEQUENCE [LARGE SCALE GENOMIC DNA]</scope>
    <source>
        <strain evidence="3 4">AAU 773</strain>
    </source>
</reference>
<evidence type="ECO:0008006" key="5">
    <source>
        <dbReference type="Google" id="ProtNLM"/>
    </source>
</evidence>
<name>A0ABR2JNL8_9PEZI</name>
<gene>
    <name evidence="3" type="ORF">PGQ11_001407</name>
</gene>
<evidence type="ECO:0000256" key="1">
    <source>
        <dbReference type="SAM" id="MobiDB-lite"/>
    </source>
</evidence>
<dbReference type="PANTHER" id="PTHR37451:SF4">
    <property type="entry name" value="MARVEL DOMAIN-CONTAINING PROTEIN"/>
    <property type="match status" value="1"/>
</dbReference>
<feature type="transmembrane region" description="Helical" evidence="2">
    <location>
        <begin position="262"/>
        <end position="281"/>
    </location>
</feature>
<feature type="compositionally biased region" description="Gly residues" evidence="1">
    <location>
        <begin position="208"/>
        <end position="230"/>
    </location>
</feature>
<feature type="transmembrane region" description="Helical" evidence="2">
    <location>
        <begin position="162"/>
        <end position="188"/>
    </location>
</feature>
<keyword evidence="2" id="KW-0812">Transmembrane</keyword>
<proteinExistence type="predicted"/>
<keyword evidence="2" id="KW-1133">Transmembrane helix</keyword>
<dbReference type="EMBL" id="JAPCWZ010000001">
    <property type="protein sequence ID" value="KAK8880113.1"/>
    <property type="molecule type" value="Genomic_DNA"/>
</dbReference>
<feature type="region of interest" description="Disordered" evidence="1">
    <location>
        <begin position="201"/>
        <end position="234"/>
    </location>
</feature>
<accession>A0ABR2JNL8</accession>
<comment type="caution">
    <text evidence="3">The sequence shown here is derived from an EMBL/GenBank/DDBJ whole genome shotgun (WGS) entry which is preliminary data.</text>
</comment>
<dbReference type="PANTHER" id="PTHR37451">
    <property type="entry name" value="MARVEL DOMAIN"/>
    <property type="match status" value="1"/>
</dbReference>
<protein>
    <recommendedName>
        <fullName evidence="5">MARVEL domain-containing protein</fullName>
    </recommendedName>
</protein>
<evidence type="ECO:0000313" key="4">
    <source>
        <dbReference type="Proteomes" id="UP001390339"/>
    </source>
</evidence>
<keyword evidence="4" id="KW-1185">Reference proteome</keyword>
<keyword evidence="2" id="KW-0472">Membrane</keyword>
<feature type="transmembrane region" description="Helical" evidence="2">
    <location>
        <begin position="124"/>
        <end position="150"/>
    </location>
</feature>
<sequence>MKEGFKSHFSEGSFGSLDQLNAEAPPRSSRKKKDRKKKEEEERGLVGLGIMTTSGPSGSLADDRNVWARHIKNGDDRTHVPPLSKKVFIVRIVQLVLAVIFLVLAAFAAFTLNMGNLPGFGLSFFVFSWTVVYFIWLGVTILIYPVLYHWIAHIVVEGLTNIFWLATWASLASYASALNVANAGYYFVLAGRQLGIASGAPPPPPGPDGGFGPDGGRGPGGNGGRPGGAGSSSAGQASAAAAARSSIQAARIAIAVDAGLGAVIWVLFVITLIATSMSIINHRKNNRSASKGKGPQVAEV</sequence>
<organism evidence="3 4">
    <name type="scientific">Apiospora arundinis</name>
    <dbReference type="NCBI Taxonomy" id="335852"/>
    <lineage>
        <taxon>Eukaryota</taxon>
        <taxon>Fungi</taxon>
        <taxon>Dikarya</taxon>
        <taxon>Ascomycota</taxon>
        <taxon>Pezizomycotina</taxon>
        <taxon>Sordariomycetes</taxon>
        <taxon>Xylariomycetidae</taxon>
        <taxon>Amphisphaeriales</taxon>
        <taxon>Apiosporaceae</taxon>
        <taxon>Apiospora</taxon>
    </lineage>
</organism>